<evidence type="ECO:0000313" key="6">
    <source>
        <dbReference type="EMBL" id="KUG20512.1"/>
    </source>
</evidence>
<dbReference type="EMBL" id="LNQE01001182">
    <property type="protein sequence ID" value="KUG20512.1"/>
    <property type="molecule type" value="Genomic_DNA"/>
</dbReference>
<protein>
    <submittedName>
        <fullName evidence="6">Ribonuclease p protein component 3</fullName>
        <ecNumber evidence="6">3.1.26.5</ecNumber>
    </submittedName>
</protein>
<dbReference type="Pfam" id="PF01876">
    <property type="entry name" value="RNase_P_p30"/>
    <property type="match status" value="1"/>
</dbReference>
<keyword evidence="5 6" id="KW-0378">Hydrolase</keyword>
<gene>
    <name evidence="6" type="ORF">ASZ90_009733</name>
</gene>
<dbReference type="InterPro" id="IPR016195">
    <property type="entry name" value="Pol/histidinol_Pase-like"/>
</dbReference>
<dbReference type="GO" id="GO:0004526">
    <property type="term" value="F:ribonuclease P activity"/>
    <property type="evidence" value="ECO:0007669"/>
    <property type="project" value="UniProtKB-EC"/>
</dbReference>
<dbReference type="InterPro" id="IPR002738">
    <property type="entry name" value="RNase_P_p30"/>
</dbReference>
<name>A0A0W8FI02_9ZZZZ</name>
<dbReference type="Gene3D" id="3.20.20.140">
    <property type="entry name" value="Metal-dependent hydrolases"/>
    <property type="match status" value="1"/>
</dbReference>
<evidence type="ECO:0000256" key="4">
    <source>
        <dbReference type="ARBA" id="ARBA00022759"/>
    </source>
</evidence>
<dbReference type="EC" id="3.1.26.5" evidence="6"/>
<sequence length="213" mass="23239">MNATDAGICPYPAGDSSLRRMAIEAADLGFDSVVAVDGERCALEGLVALRGSVISGQSMRDVLSGLRRVSCATDIVFVDAGNLTFNRSVIPLRGIHILRSIHTTPRNSFDHVSARMAADRGVAVDISLHPLLHSRGSARQRVIQRYADILTLHRRYRFLLTISSHARSILDQRSVRDAEALCALFGMTSEEVHAALKTVGTLLTPRQPVRVLE</sequence>
<accession>A0A0W8FI02</accession>
<dbReference type="InterPro" id="IPR023539">
    <property type="entry name" value="RNase_P_comp-3_arc"/>
</dbReference>
<proteinExistence type="inferred from homology"/>
<dbReference type="GO" id="GO:0001682">
    <property type="term" value="P:tRNA 5'-leader removal"/>
    <property type="evidence" value="ECO:0007669"/>
    <property type="project" value="InterPro"/>
</dbReference>
<evidence type="ECO:0000256" key="5">
    <source>
        <dbReference type="ARBA" id="ARBA00022801"/>
    </source>
</evidence>
<dbReference type="HAMAP" id="MF_00756">
    <property type="entry name" value="RNase_P_3"/>
    <property type="match status" value="1"/>
</dbReference>
<evidence type="ECO:0000256" key="2">
    <source>
        <dbReference type="ARBA" id="ARBA00022694"/>
    </source>
</evidence>
<evidence type="ECO:0000256" key="3">
    <source>
        <dbReference type="ARBA" id="ARBA00022722"/>
    </source>
</evidence>
<keyword evidence="2" id="KW-0819">tRNA processing</keyword>
<organism evidence="6">
    <name type="scientific">hydrocarbon metagenome</name>
    <dbReference type="NCBI Taxonomy" id="938273"/>
    <lineage>
        <taxon>unclassified sequences</taxon>
        <taxon>metagenomes</taxon>
        <taxon>ecological metagenomes</taxon>
    </lineage>
</organism>
<keyword evidence="4" id="KW-0255">Endonuclease</keyword>
<evidence type="ECO:0000256" key="1">
    <source>
        <dbReference type="ARBA" id="ARBA00022490"/>
    </source>
</evidence>
<dbReference type="AlphaFoldDB" id="A0A0W8FI02"/>
<keyword evidence="1" id="KW-0963">Cytoplasm</keyword>
<keyword evidence="3" id="KW-0540">Nuclease</keyword>
<dbReference type="SUPFAM" id="SSF89550">
    <property type="entry name" value="PHP domain-like"/>
    <property type="match status" value="1"/>
</dbReference>
<comment type="caution">
    <text evidence="6">The sequence shown here is derived from an EMBL/GenBank/DDBJ whole genome shotgun (WGS) entry which is preliminary data.</text>
</comment>
<reference evidence="6" key="1">
    <citation type="journal article" date="2015" name="Proc. Natl. Acad. Sci. U.S.A.">
        <title>Networks of energetic and metabolic interactions define dynamics in microbial communities.</title>
        <authorList>
            <person name="Embree M."/>
            <person name="Liu J.K."/>
            <person name="Al-Bassam M.M."/>
            <person name="Zengler K."/>
        </authorList>
    </citation>
    <scope>NUCLEOTIDE SEQUENCE</scope>
</reference>